<keyword evidence="11 16" id="KW-0694">RNA-binding</keyword>
<comment type="cofactor">
    <cofactor evidence="15">
        <name>Mg(2+)</name>
        <dbReference type="ChEBI" id="CHEBI:18420"/>
    </cofactor>
    <text evidence="15">Binds 2 magnesium ions per tetramer.</text>
</comment>
<evidence type="ECO:0000256" key="16">
    <source>
        <dbReference type="PROSITE-ProRule" id="PRU00209"/>
    </source>
</evidence>
<keyword evidence="9 15" id="KW-0067">ATP-binding</keyword>
<dbReference type="NCBIfam" id="NF045760">
    <property type="entry name" value="YtpR"/>
    <property type="match status" value="1"/>
</dbReference>
<dbReference type="InterPro" id="IPR033714">
    <property type="entry name" value="tRNA_bind_bactPheRS"/>
</dbReference>
<evidence type="ECO:0000313" key="20">
    <source>
        <dbReference type="EMBL" id="QCT94800.1"/>
    </source>
</evidence>
<evidence type="ECO:0000256" key="6">
    <source>
        <dbReference type="ARBA" id="ARBA00022598"/>
    </source>
</evidence>
<dbReference type="Pfam" id="PF01588">
    <property type="entry name" value="tRNA_bind"/>
    <property type="match status" value="1"/>
</dbReference>
<dbReference type="PANTHER" id="PTHR10947:SF0">
    <property type="entry name" value="PHENYLALANINE--TRNA LIGASE BETA SUBUNIT"/>
    <property type="match status" value="1"/>
</dbReference>
<keyword evidence="12 15" id="KW-0648">Protein biosynthesis</keyword>
<dbReference type="Pfam" id="PF03147">
    <property type="entry name" value="FDX-ACB"/>
    <property type="match status" value="1"/>
</dbReference>
<dbReference type="InterPro" id="IPR012340">
    <property type="entry name" value="NA-bd_OB-fold"/>
</dbReference>
<dbReference type="EMBL" id="CP040463">
    <property type="protein sequence ID" value="QCT94800.1"/>
    <property type="molecule type" value="Genomic_DNA"/>
</dbReference>
<dbReference type="SUPFAM" id="SSF55681">
    <property type="entry name" value="Class II aaRS and biotin synthetases"/>
    <property type="match status" value="1"/>
</dbReference>
<dbReference type="InterPro" id="IPR002547">
    <property type="entry name" value="tRNA-bd_dom"/>
</dbReference>
<dbReference type="InterPro" id="IPR045864">
    <property type="entry name" value="aa-tRNA-synth_II/BPL/LPL"/>
</dbReference>
<evidence type="ECO:0000256" key="11">
    <source>
        <dbReference type="ARBA" id="ARBA00022884"/>
    </source>
</evidence>
<keyword evidence="4 15" id="KW-0963">Cytoplasm</keyword>
<dbReference type="Pfam" id="PF03484">
    <property type="entry name" value="B5"/>
    <property type="match status" value="1"/>
</dbReference>
<comment type="subunit">
    <text evidence="3 15">Tetramer of two alpha and two beta subunits.</text>
</comment>
<evidence type="ECO:0000256" key="8">
    <source>
        <dbReference type="ARBA" id="ARBA00022741"/>
    </source>
</evidence>
<feature type="binding site" evidence="15">
    <location>
        <position position="431"/>
    </location>
    <ligand>
        <name>Mg(2+)</name>
        <dbReference type="ChEBI" id="CHEBI:18420"/>
        <note>shared with alpha subunit</note>
    </ligand>
</feature>
<evidence type="ECO:0000259" key="17">
    <source>
        <dbReference type="PROSITE" id="PS50886"/>
    </source>
</evidence>
<comment type="catalytic activity">
    <reaction evidence="14 15">
        <text>tRNA(Phe) + L-phenylalanine + ATP = L-phenylalanyl-tRNA(Phe) + AMP + diphosphate + H(+)</text>
        <dbReference type="Rhea" id="RHEA:19413"/>
        <dbReference type="Rhea" id="RHEA-COMP:9668"/>
        <dbReference type="Rhea" id="RHEA-COMP:9699"/>
        <dbReference type="ChEBI" id="CHEBI:15378"/>
        <dbReference type="ChEBI" id="CHEBI:30616"/>
        <dbReference type="ChEBI" id="CHEBI:33019"/>
        <dbReference type="ChEBI" id="CHEBI:58095"/>
        <dbReference type="ChEBI" id="CHEBI:78442"/>
        <dbReference type="ChEBI" id="CHEBI:78531"/>
        <dbReference type="ChEBI" id="CHEBI:456215"/>
        <dbReference type="EC" id="6.1.1.20"/>
    </reaction>
</comment>
<keyword evidence="13 15" id="KW-0030">Aminoacyl-tRNA synthetase</keyword>
<dbReference type="SUPFAM" id="SSF54991">
    <property type="entry name" value="Anticodon-binding domain of PheRS"/>
    <property type="match status" value="1"/>
</dbReference>
<dbReference type="InterPro" id="IPR045060">
    <property type="entry name" value="Phe-tRNA-ligase_IIc_bsu"/>
</dbReference>
<dbReference type="Gene3D" id="3.30.70.380">
    <property type="entry name" value="Ferrodoxin-fold anticodon-binding domain"/>
    <property type="match status" value="1"/>
</dbReference>
<evidence type="ECO:0000259" key="19">
    <source>
        <dbReference type="PROSITE" id="PS51483"/>
    </source>
</evidence>
<dbReference type="SUPFAM" id="SSF46955">
    <property type="entry name" value="Putative DNA-binding domain"/>
    <property type="match status" value="1"/>
</dbReference>
<protein>
    <recommendedName>
        <fullName evidence="15">Phenylalanine--tRNA ligase beta subunit</fullName>
        <ecNumber evidence="15">6.1.1.20</ecNumber>
    </recommendedName>
    <alternativeName>
        <fullName evidence="15">Phenylalanyl-tRNA synthetase beta subunit</fullName>
        <shortName evidence="15">PheRS</shortName>
    </alternativeName>
</protein>
<evidence type="ECO:0000256" key="9">
    <source>
        <dbReference type="ARBA" id="ARBA00022840"/>
    </source>
</evidence>
<dbReference type="RefSeq" id="WP_138323508.1">
    <property type="nucleotide sequence ID" value="NZ_CP040463.1"/>
</dbReference>
<evidence type="ECO:0000256" key="15">
    <source>
        <dbReference type="HAMAP-Rule" id="MF_00283"/>
    </source>
</evidence>
<name>A0ABX5VCA2_9BACT</name>
<feature type="domain" description="FDX-ACB" evidence="18">
    <location>
        <begin position="661"/>
        <end position="748"/>
    </location>
</feature>
<evidence type="ECO:0000256" key="14">
    <source>
        <dbReference type="ARBA" id="ARBA00049255"/>
    </source>
</evidence>
<dbReference type="Gene3D" id="2.40.50.140">
    <property type="entry name" value="Nucleic acid-binding proteins"/>
    <property type="match status" value="1"/>
</dbReference>
<sequence length="748" mass="85589">MIVTRKWLEEFIDLDGISTKEIIDILNRIGQEVEGYKKIEIPQNVVIGEVVECEKHPNADKLNLCKVNVGDEVLQIVCGASNVAAGQFVVVAKVGAILPGNFKIKKAKLRGIDSFGMICAAREIGLPDFHEGILVLDNSLGKLKIGEYAGKYLNDEIIELGITANRGDCFSIKGIARELSAGLNRDLKNFDFSFEEMPEGIGRVVNIIKNEAKKSSHYIRAFEGKINRKLKIDYRLALVEVESKDVFDSYVKYAMHATGVLLVGGNIGEIELENENGIDIFKCYGKYLVGIRNEINIEENKKYIINANYIDPKYVSEVVFLNNLKTDEYFYRASRGSDTNLKFGANYFLNEINLPLFSGDIDLQIELKEKIINVNIEEINEIIGFEIEEKEIVEILKKLSFEIVNIDDENIKVKIPSFRSDIENIQDIAEEVLRVYGIDKIPNRPLEFVEKDRTNKTIKNIDFIREIKLKSVSNGFYEAIHFVFDNKERLKKYGFEVLDDNLDLLNPIANELNTLRTTLLLQLLDDIKFNKANGYKRIYLFSQGSVYNKKREEFRKIAFVVNGFADYENPKNHGKPNKVDFKFIVDKLSQVVGDFELVENDYHPIAHPYQNAKIIKDGKNIGVVAKLHPKIAKDFDIDDTYFAEINLDILSKEKKEAKDIIKFPKVTRDLSLVVDKNISYLEVKKIIDNLNIKELREFYPIDIYDLGDNNSLTIRFIIQANKTLQENEINDIMEKILKSLAEKGIKLR</sequence>
<evidence type="ECO:0000256" key="13">
    <source>
        <dbReference type="ARBA" id="ARBA00023146"/>
    </source>
</evidence>
<gene>
    <name evidence="15" type="primary">pheT</name>
    <name evidence="20" type="ORF">FE773_06275</name>
</gene>
<dbReference type="Gene3D" id="3.30.930.10">
    <property type="entry name" value="Bira Bifunctional Protein, Domain 2"/>
    <property type="match status" value="1"/>
</dbReference>
<dbReference type="PROSITE" id="PS51447">
    <property type="entry name" value="FDX_ACB"/>
    <property type="match status" value="1"/>
</dbReference>
<dbReference type="InterPro" id="IPR036690">
    <property type="entry name" value="Fdx_antiC-bd_sf"/>
</dbReference>
<reference evidence="20 21" key="1">
    <citation type="submission" date="2019-05" db="EMBL/GenBank/DDBJ databases">
        <title>A comparative analysis of the Nautiliaceae.</title>
        <authorList>
            <person name="Grosche A."/>
            <person name="Smedile F."/>
            <person name="Vetriani C."/>
        </authorList>
    </citation>
    <scope>NUCLEOTIDE SEQUENCE [LARGE SCALE GENOMIC DNA]</scope>
    <source>
        <strain evidence="20 21">TB-2</strain>
    </source>
</reference>
<dbReference type="SMART" id="SM00896">
    <property type="entry name" value="FDX-ACB"/>
    <property type="match status" value="1"/>
</dbReference>
<dbReference type="SUPFAM" id="SSF50249">
    <property type="entry name" value="Nucleic acid-binding proteins"/>
    <property type="match status" value="1"/>
</dbReference>
<keyword evidence="8 15" id="KW-0547">Nucleotide-binding</keyword>
<keyword evidence="10 15" id="KW-0460">Magnesium</keyword>
<feature type="binding site" evidence="15">
    <location>
        <position position="427"/>
    </location>
    <ligand>
        <name>Mg(2+)</name>
        <dbReference type="ChEBI" id="CHEBI:18420"/>
        <note>shared with alpha subunit</note>
    </ligand>
</feature>
<dbReference type="InterPro" id="IPR004532">
    <property type="entry name" value="Phe-tRNA-ligase_IIc_bsu_bact"/>
</dbReference>
<feature type="domain" description="B5" evidence="19">
    <location>
        <begin position="367"/>
        <end position="443"/>
    </location>
</feature>
<dbReference type="PROSITE" id="PS51483">
    <property type="entry name" value="B5"/>
    <property type="match status" value="1"/>
</dbReference>
<dbReference type="Gene3D" id="3.30.56.10">
    <property type="match status" value="2"/>
</dbReference>
<evidence type="ECO:0000256" key="4">
    <source>
        <dbReference type="ARBA" id="ARBA00022490"/>
    </source>
</evidence>
<comment type="subcellular location">
    <subcellularLocation>
        <location evidence="1 15">Cytoplasm</location>
    </subcellularLocation>
</comment>
<evidence type="ECO:0000256" key="2">
    <source>
        <dbReference type="ARBA" id="ARBA00008653"/>
    </source>
</evidence>
<dbReference type="Proteomes" id="UP000306825">
    <property type="component" value="Chromosome"/>
</dbReference>
<accession>A0ABX5VCA2</accession>
<dbReference type="SMART" id="SM00874">
    <property type="entry name" value="B5"/>
    <property type="match status" value="1"/>
</dbReference>
<organism evidence="20 21">
    <name type="scientific">Caminibacter mediatlanticus TB-2</name>
    <dbReference type="NCBI Taxonomy" id="391592"/>
    <lineage>
        <taxon>Bacteria</taxon>
        <taxon>Pseudomonadati</taxon>
        <taxon>Campylobacterota</taxon>
        <taxon>Epsilonproteobacteria</taxon>
        <taxon>Nautiliales</taxon>
        <taxon>Nautiliaceae</taxon>
        <taxon>Caminibacter</taxon>
    </lineage>
</organism>
<evidence type="ECO:0000256" key="7">
    <source>
        <dbReference type="ARBA" id="ARBA00022723"/>
    </source>
</evidence>
<dbReference type="EC" id="6.1.1.20" evidence="15"/>
<keyword evidence="7 15" id="KW-0479">Metal-binding</keyword>
<evidence type="ECO:0000256" key="3">
    <source>
        <dbReference type="ARBA" id="ARBA00011209"/>
    </source>
</evidence>
<feature type="binding site" evidence="15">
    <location>
        <position position="430"/>
    </location>
    <ligand>
        <name>Mg(2+)</name>
        <dbReference type="ChEBI" id="CHEBI:18420"/>
        <note>shared with alpha subunit</note>
    </ligand>
</feature>
<evidence type="ECO:0000256" key="5">
    <source>
        <dbReference type="ARBA" id="ARBA00022555"/>
    </source>
</evidence>
<dbReference type="InterPro" id="IPR009061">
    <property type="entry name" value="DNA-bd_dom_put_sf"/>
</dbReference>
<dbReference type="HAMAP" id="MF_00283">
    <property type="entry name" value="Phe_tRNA_synth_beta1"/>
    <property type="match status" value="1"/>
</dbReference>
<evidence type="ECO:0000256" key="10">
    <source>
        <dbReference type="ARBA" id="ARBA00022842"/>
    </source>
</evidence>
<feature type="binding site" evidence="15">
    <location>
        <position position="421"/>
    </location>
    <ligand>
        <name>Mg(2+)</name>
        <dbReference type="ChEBI" id="CHEBI:18420"/>
        <note>shared with alpha subunit</note>
    </ligand>
</feature>
<dbReference type="Pfam" id="PF17759">
    <property type="entry name" value="tRNA_synthFbeta"/>
    <property type="match status" value="1"/>
</dbReference>
<dbReference type="InterPro" id="IPR005121">
    <property type="entry name" value="Fdx_antiC-bd"/>
</dbReference>
<dbReference type="InterPro" id="IPR005147">
    <property type="entry name" value="tRNA_synthase_B5-dom"/>
</dbReference>
<evidence type="ECO:0000259" key="18">
    <source>
        <dbReference type="PROSITE" id="PS51447"/>
    </source>
</evidence>
<dbReference type="CDD" id="cd02796">
    <property type="entry name" value="tRNA_bind_bactPheRS"/>
    <property type="match status" value="1"/>
</dbReference>
<keyword evidence="6 15" id="KW-0436">Ligase</keyword>
<dbReference type="GO" id="GO:0004826">
    <property type="term" value="F:phenylalanine-tRNA ligase activity"/>
    <property type="evidence" value="ECO:0007669"/>
    <property type="project" value="UniProtKB-EC"/>
</dbReference>
<comment type="similarity">
    <text evidence="2 15">Belongs to the phenylalanyl-tRNA synthetase beta subunit family. Type 1 subfamily.</text>
</comment>
<evidence type="ECO:0000313" key="21">
    <source>
        <dbReference type="Proteomes" id="UP000306825"/>
    </source>
</evidence>
<dbReference type="PANTHER" id="PTHR10947">
    <property type="entry name" value="PHENYLALANYL-TRNA SYNTHETASE BETA CHAIN AND LEUCINE-RICH REPEAT-CONTAINING PROTEIN 47"/>
    <property type="match status" value="1"/>
</dbReference>
<proteinExistence type="inferred from homology"/>
<keyword evidence="5 16" id="KW-0820">tRNA-binding</keyword>
<keyword evidence="21" id="KW-1185">Reference proteome</keyword>
<dbReference type="PROSITE" id="PS50886">
    <property type="entry name" value="TRBD"/>
    <property type="match status" value="1"/>
</dbReference>
<evidence type="ECO:0000256" key="1">
    <source>
        <dbReference type="ARBA" id="ARBA00004496"/>
    </source>
</evidence>
<evidence type="ECO:0000256" key="12">
    <source>
        <dbReference type="ARBA" id="ARBA00022917"/>
    </source>
</evidence>
<feature type="domain" description="TRNA-binding" evidence="17">
    <location>
        <begin position="39"/>
        <end position="150"/>
    </location>
</feature>
<dbReference type="InterPro" id="IPR041616">
    <property type="entry name" value="PheRS_beta_core"/>
</dbReference>